<dbReference type="SMART" id="SM00842">
    <property type="entry name" value="FtsA"/>
    <property type="match status" value="1"/>
</dbReference>
<dbReference type="NCBIfam" id="TIGR01175">
    <property type="entry name" value="pilM"/>
    <property type="match status" value="1"/>
</dbReference>
<feature type="domain" description="SHS2" evidence="1">
    <location>
        <begin position="1"/>
        <end position="169"/>
    </location>
</feature>
<dbReference type="Pfam" id="PF11104">
    <property type="entry name" value="PilM_2"/>
    <property type="match status" value="1"/>
</dbReference>
<dbReference type="InterPro" id="IPR003494">
    <property type="entry name" value="SHS2_FtsA"/>
</dbReference>
<dbReference type="InterPro" id="IPR043129">
    <property type="entry name" value="ATPase_NBD"/>
</dbReference>
<dbReference type="GO" id="GO:0051301">
    <property type="term" value="P:cell division"/>
    <property type="evidence" value="ECO:0007669"/>
    <property type="project" value="InterPro"/>
</dbReference>
<gene>
    <name evidence="2" type="ORF">UT08_C0003G0052</name>
</gene>
<dbReference type="SUPFAM" id="SSF53067">
    <property type="entry name" value="Actin-like ATPase domain"/>
    <property type="match status" value="2"/>
</dbReference>
<dbReference type="Gene3D" id="3.30.1490.300">
    <property type="match status" value="1"/>
</dbReference>
<dbReference type="InterPro" id="IPR005883">
    <property type="entry name" value="PilM"/>
</dbReference>
<dbReference type="PANTHER" id="PTHR32432:SF3">
    <property type="entry name" value="ETHANOLAMINE UTILIZATION PROTEIN EUTJ"/>
    <property type="match status" value="1"/>
</dbReference>
<reference evidence="2 3" key="1">
    <citation type="journal article" date="2015" name="Nature">
        <title>rRNA introns, odd ribosomes, and small enigmatic genomes across a large radiation of phyla.</title>
        <authorList>
            <person name="Brown C.T."/>
            <person name="Hug L.A."/>
            <person name="Thomas B.C."/>
            <person name="Sharon I."/>
            <person name="Castelle C.J."/>
            <person name="Singh A."/>
            <person name="Wilkins M.J."/>
            <person name="Williams K.H."/>
            <person name="Banfield J.F."/>
        </authorList>
    </citation>
    <scope>NUCLEOTIDE SEQUENCE [LARGE SCALE GENOMIC DNA]</scope>
</reference>
<dbReference type="AlphaFoldDB" id="A0A0G0NJ06"/>
<dbReference type="Proteomes" id="UP000034081">
    <property type="component" value="Unassembled WGS sequence"/>
</dbReference>
<organism evidence="2 3">
    <name type="scientific">Candidatus Woesebacteria bacterium GW2011_GWB1_38_8</name>
    <dbReference type="NCBI Taxonomy" id="1618570"/>
    <lineage>
        <taxon>Bacteria</taxon>
        <taxon>Candidatus Woeseibacteriota</taxon>
    </lineage>
</organism>
<accession>A0A0G0NJ06</accession>
<evidence type="ECO:0000259" key="1">
    <source>
        <dbReference type="SMART" id="SM00842"/>
    </source>
</evidence>
<dbReference type="Gene3D" id="3.30.420.40">
    <property type="match status" value="2"/>
</dbReference>
<dbReference type="CDD" id="cd24049">
    <property type="entry name" value="ASKHA_NBD_PilM"/>
    <property type="match status" value="1"/>
</dbReference>
<protein>
    <submittedName>
        <fullName evidence="2">Type IV pilus assembly protein PilM</fullName>
    </submittedName>
</protein>
<evidence type="ECO:0000313" key="3">
    <source>
        <dbReference type="Proteomes" id="UP000034081"/>
    </source>
</evidence>
<dbReference type="EMBL" id="LBVL01000003">
    <property type="protein sequence ID" value="KKQ85889.1"/>
    <property type="molecule type" value="Genomic_DNA"/>
</dbReference>
<dbReference type="PANTHER" id="PTHR32432">
    <property type="entry name" value="CELL DIVISION PROTEIN FTSA-RELATED"/>
    <property type="match status" value="1"/>
</dbReference>
<evidence type="ECO:0000313" key="2">
    <source>
        <dbReference type="EMBL" id="KKQ85889.1"/>
    </source>
</evidence>
<sequence>MVGIDIGSKTIKIVELSPFGKTMKLKASGIAAHKGNTPDAAKEDKEMEKVVEAIKKLYKEARISSKNVAIALPESQVYTRTIKFPLLTDAEISSAVKWEAEQYIPIPVNEAIIQHQVIERREDTSPAQVTVLLVAAPKALVDKYARAVEMAGLNLSVVETELLALVRSLAPDDTTVLIVNFGARSADIAVAKNSQLMFSRSIPTAGDALTRAVSQSLGIDPAQAEEYKRTYGMTSSQLEGKVRGALEPVFKLVADEIRKATHFYVSEERGDAPKSAILAGGTAGLPETASSLTKMLGIEVVVGNPFSKVSVDPEAVKSLSGYSPLYSVAVGLAMREE</sequence>
<dbReference type="InterPro" id="IPR050696">
    <property type="entry name" value="FtsA/MreB"/>
</dbReference>
<name>A0A0G0NJ06_9BACT</name>
<comment type="caution">
    <text evidence="2">The sequence shown here is derived from an EMBL/GenBank/DDBJ whole genome shotgun (WGS) entry which is preliminary data.</text>
</comment>
<dbReference type="PIRSF" id="PIRSF019169">
    <property type="entry name" value="PilM"/>
    <property type="match status" value="1"/>
</dbReference>
<dbReference type="STRING" id="1618570.UT08_C0003G0052"/>
<proteinExistence type="predicted"/>